<dbReference type="PANTHER" id="PTHR22981">
    <property type="entry name" value="3-HYDROXYISOBUTYRATE DEHYDROGENASE-RELATED"/>
    <property type="match status" value="1"/>
</dbReference>
<dbReference type="Proteomes" id="UP001286313">
    <property type="component" value="Unassembled WGS sequence"/>
</dbReference>
<protein>
    <recommendedName>
        <fullName evidence="1">3-hydroxyisobutyrate dehydrogenase-like NAD-binding domain-containing protein</fullName>
    </recommendedName>
</protein>
<feature type="domain" description="3-hydroxyisobutyrate dehydrogenase-like NAD-binding" evidence="1">
    <location>
        <begin position="34"/>
        <end position="132"/>
    </location>
</feature>
<evidence type="ECO:0000313" key="3">
    <source>
        <dbReference type="Proteomes" id="UP001286313"/>
    </source>
</evidence>
<dbReference type="GO" id="GO:0008442">
    <property type="term" value="F:3-hydroxyisobutyrate dehydrogenase activity"/>
    <property type="evidence" value="ECO:0007669"/>
    <property type="project" value="TreeGrafter"/>
</dbReference>
<dbReference type="GO" id="GO:0006574">
    <property type="term" value="P:L-valine catabolic process"/>
    <property type="evidence" value="ECO:0007669"/>
    <property type="project" value="TreeGrafter"/>
</dbReference>
<dbReference type="GO" id="GO:0005739">
    <property type="term" value="C:mitochondrion"/>
    <property type="evidence" value="ECO:0007669"/>
    <property type="project" value="TreeGrafter"/>
</dbReference>
<name>A0AAE1FRJ1_PETCI</name>
<keyword evidence="3" id="KW-1185">Reference proteome</keyword>
<dbReference type="EMBL" id="JAWQEG010001543">
    <property type="protein sequence ID" value="KAK3878584.1"/>
    <property type="molecule type" value="Genomic_DNA"/>
</dbReference>
<dbReference type="SUPFAM" id="SSF48179">
    <property type="entry name" value="6-phosphogluconate dehydrogenase C-terminal domain-like"/>
    <property type="match status" value="1"/>
</dbReference>
<organism evidence="2 3">
    <name type="scientific">Petrolisthes cinctipes</name>
    <name type="common">Flat porcelain crab</name>
    <dbReference type="NCBI Taxonomy" id="88211"/>
    <lineage>
        <taxon>Eukaryota</taxon>
        <taxon>Metazoa</taxon>
        <taxon>Ecdysozoa</taxon>
        <taxon>Arthropoda</taxon>
        <taxon>Crustacea</taxon>
        <taxon>Multicrustacea</taxon>
        <taxon>Malacostraca</taxon>
        <taxon>Eumalacostraca</taxon>
        <taxon>Eucarida</taxon>
        <taxon>Decapoda</taxon>
        <taxon>Pleocyemata</taxon>
        <taxon>Anomura</taxon>
        <taxon>Galatheoidea</taxon>
        <taxon>Porcellanidae</taxon>
        <taxon>Petrolisthes</taxon>
    </lineage>
</organism>
<evidence type="ECO:0000259" key="1">
    <source>
        <dbReference type="Pfam" id="PF14833"/>
    </source>
</evidence>
<dbReference type="Pfam" id="PF14833">
    <property type="entry name" value="NAD_binding_11"/>
    <property type="match status" value="1"/>
</dbReference>
<reference evidence="2" key="1">
    <citation type="submission" date="2023-10" db="EMBL/GenBank/DDBJ databases">
        <title>Genome assemblies of two species of porcelain crab, Petrolisthes cinctipes and Petrolisthes manimaculis (Anomura: Porcellanidae).</title>
        <authorList>
            <person name="Angst P."/>
        </authorList>
    </citation>
    <scope>NUCLEOTIDE SEQUENCE</scope>
    <source>
        <strain evidence="2">PB745_01</strain>
        <tissue evidence="2">Gill</tissue>
    </source>
</reference>
<comment type="caution">
    <text evidence="2">The sequence shown here is derived from an EMBL/GenBank/DDBJ whole genome shotgun (WGS) entry which is preliminary data.</text>
</comment>
<proteinExistence type="predicted"/>
<dbReference type="Gene3D" id="1.10.1040.10">
    <property type="entry name" value="N-(1-d-carboxylethyl)-l-norvaline Dehydrogenase, domain 2"/>
    <property type="match status" value="1"/>
</dbReference>
<evidence type="ECO:0000313" key="2">
    <source>
        <dbReference type="EMBL" id="KAK3878584.1"/>
    </source>
</evidence>
<dbReference type="AlphaFoldDB" id="A0AAE1FRJ1"/>
<accession>A0AAE1FRJ1</accession>
<gene>
    <name evidence="2" type="ORF">Pcinc_016797</name>
</gene>
<dbReference type="InterPro" id="IPR008927">
    <property type="entry name" value="6-PGluconate_DH-like_C_sf"/>
</dbReference>
<dbReference type="InterPro" id="IPR013328">
    <property type="entry name" value="6PGD_dom2"/>
</dbReference>
<dbReference type="InterPro" id="IPR029154">
    <property type="entry name" value="HIBADH-like_NADP-bd"/>
</dbReference>
<dbReference type="GO" id="GO:0051287">
    <property type="term" value="F:NAD binding"/>
    <property type="evidence" value="ECO:0007669"/>
    <property type="project" value="InterPro"/>
</dbReference>
<dbReference type="PANTHER" id="PTHR22981:SF84">
    <property type="entry name" value="3-HYDROXYISOBUTYRATE DEHYDROGENASE"/>
    <property type="match status" value="1"/>
</dbReference>
<sequence length="183" mass="20104">MVVYLGGDNTVAAAVTPLLKASYSKVFYVGETVGAAMVIKVVSNMLCCVHVVAMGEALMLGKRANIDLRTFWDGIRLSVGNSFVWETAAPEVFKGGDYDPGFSLDLQNKDLQLGYDMARKFKAEYQYGAQAACYIVPKILEDALREDLRAPGFDDWEYNNVIQRGSLNVTHEGIPDEGHRGGK</sequence>